<keyword evidence="1" id="KW-0472">Membrane</keyword>
<reference evidence="2 5" key="2">
    <citation type="submission" date="2021-01" db="EMBL/GenBank/DDBJ databases">
        <title>Whole genome shotgun sequence of Cellulomonas oligotrophica NBRC 109435.</title>
        <authorList>
            <person name="Komaki H."/>
            <person name="Tamura T."/>
        </authorList>
    </citation>
    <scope>NUCLEOTIDE SEQUENCE [LARGE SCALE GENOMIC DNA]</scope>
    <source>
        <strain evidence="2 5">NBRC 109435</strain>
    </source>
</reference>
<name>A0A7Y9FH25_9CELL</name>
<dbReference type="EMBL" id="BONN01000003">
    <property type="protein sequence ID" value="GIG32094.1"/>
    <property type="molecule type" value="Genomic_DNA"/>
</dbReference>
<keyword evidence="1" id="KW-0812">Transmembrane</keyword>
<feature type="transmembrane region" description="Helical" evidence="1">
    <location>
        <begin position="189"/>
        <end position="207"/>
    </location>
</feature>
<dbReference type="Proteomes" id="UP000577956">
    <property type="component" value="Unassembled WGS sequence"/>
</dbReference>
<accession>A0A7Y9FH25</accession>
<organism evidence="3 4">
    <name type="scientific">Cellulomonas oligotrophica</name>
    <dbReference type="NCBI Taxonomy" id="931536"/>
    <lineage>
        <taxon>Bacteria</taxon>
        <taxon>Bacillati</taxon>
        <taxon>Actinomycetota</taxon>
        <taxon>Actinomycetes</taxon>
        <taxon>Micrococcales</taxon>
        <taxon>Cellulomonadaceae</taxon>
        <taxon>Cellulomonas</taxon>
    </lineage>
</organism>
<feature type="transmembrane region" description="Helical" evidence="1">
    <location>
        <begin position="147"/>
        <end position="169"/>
    </location>
</feature>
<evidence type="ECO:0008006" key="6">
    <source>
        <dbReference type="Google" id="ProtNLM"/>
    </source>
</evidence>
<evidence type="ECO:0000256" key="1">
    <source>
        <dbReference type="SAM" id="Phobius"/>
    </source>
</evidence>
<evidence type="ECO:0000313" key="4">
    <source>
        <dbReference type="Proteomes" id="UP000577956"/>
    </source>
</evidence>
<dbReference type="Proteomes" id="UP000618382">
    <property type="component" value="Unassembled WGS sequence"/>
</dbReference>
<sequence length="229" mass="23306">MTSFGPRSRRLAAVLGPFLVVVGAVALLLGVGHGVAVLSEDDVAVPVHLRASDGRGAWLQLEVEGRPATGVWVSGVPTGGLPTADRYGFGLGVAELHTRGATPVERLLARADLLVRGIALIVAALALRPVLAAVARGASFRPGHDRRVHVVAVCVVLGAYVAPLLPWLATASVLARLDDLHGLSASPPHHVEALVVALLVVLVGGLVRASTTHPDGGSGRGGRAATIGA</sequence>
<feature type="transmembrane region" description="Helical" evidence="1">
    <location>
        <begin position="113"/>
        <end position="135"/>
    </location>
</feature>
<evidence type="ECO:0000313" key="5">
    <source>
        <dbReference type="Proteomes" id="UP000618382"/>
    </source>
</evidence>
<evidence type="ECO:0000313" key="2">
    <source>
        <dbReference type="EMBL" id="GIG32094.1"/>
    </source>
</evidence>
<gene>
    <name evidence="3" type="ORF">BKA21_002669</name>
    <name evidence="2" type="ORF">Col01nite_12530</name>
</gene>
<dbReference type="AlphaFoldDB" id="A0A7Y9FH25"/>
<keyword evidence="5" id="KW-1185">Reference proteome</keyword>
<proteinExistence type="predicted"/>
<keyword evidence="1" id="KW-1133">Transmembrane helix</keyword>
<dbReference type="EMBL" id="JACCBK010000001">
    <property type="protein sequence ID" value="NYD87120.1"/>
    <property type="molecule type" value="Genomic_DNA"/>
</dbReference>
<comment type="caution">
    <text evidence="3">The sequence shown here is derived from an EMBL/GenBank/DDBJ whole genome shotgun (WGS) entry which is preliminary data.</text>
</comment>
<protein>
    <recommendedName>
        <fullName evidence="6">DUF2975 domain-containing protein</fullName>
    </recommendedName>
</protein>
<reference evidence="3 4" key="1">
    <citation type="submission" date="2020-07" db="EMBL/GenBank/DDBJ databases">
        <title>Sequencing the genomes of 1000 actinobacteria strains.</title>
        <authorList>
            <person name="Klenk H.-P."/>
        </authorList>
    </citation>
    <scope>NUCLEOTIDE SEQUENCE [LARGE SCALE GENOMIC DNA]</scope>
    <source>
        <strain evidence="3 4">DSM 24482</strain>
    </source>
</reference>
<evidence type="ECO:0000313" key="3">
    <source>
        <dbReference type="EMBL" id="NYD87120.1"/>
    </source>
</evidence>
<dbReference type="RefSeq" id="WP_140459578.1">
    <property type="nucleotide sequence ID" value="NZ_BAABFI010000009.1"/>
</dbReference>